<dbReference type="EMBL" id="GBRH01195271">
    <property type="protein sequence ID" value="JAE02625.1"/>
    <property type="molecule type" value="Transcribed_RNA"/>
</dbReference>
<reference evidence="1" key="2">
    <citation type="journal article" date="2015" name="Data Brief">
        <title>Shoot transcriptome of the giant reed, Arundo donax.</title>
        <authorList>
            <person name="Barrero R.A."/>
            <person name="Guerrero F.D."/>
            <person name="Moolhuijzen P."/>
            <person name="Goolsby J.A."/>
            <person name="Tidwell J."/>
            <person name="Bellgard S.E."/>
            <person name="Bellgard M.I."/>
        </authorList>
    </citation>
    <scope>NUCLEOTIDE SEQUENCE</scope>
    <source>
        <tissue evidence="1">Shoot tissue taken approximately 20 cm above the soil surface</tissue>
    </source>
</reference>
<proteinExistence type="predicted"/>
<protein>
    <submittedName>
        <fullName evidence="1">Uncharacterized protein</fullName>
    </submittedName>
</protein>
<name>A0A0A9EPJ3_ARUDO</name>
<dbReference type="AlphaFoldDB" id="A0A0A9EPJ3"/>
<sequence length="50" mass="5949">MSTEQGLNSEVPQQLDLEVLLHNTFLYQKRGTILIQKQRFQAVHRLERQI</sequence>
<reference evidence="1" key="1">
    <citation type="submission" date="2014-09" db="EMBL/GenBank/DDBJ databases">
        <authorList>
            <person name="Magalhaes I.L.F."/>
            <person name="Oliveira U."/>
            <person name="Santos F.R."/>
            <person name="Vidigal T.H.D.A."/>
            <person name="Brescovit A.D."/>
            <person name="Santos A.J."/>
        </authorList>
    </citation>
    <scope>NUCLEOTIDE SEQUENCE</scope>
    <source>
        <tissue evidence="1">Shoot tissue taken approximately 20 cm above the soil surface</tissue>
    </source>
</reference>
<evidence type="ECO:0000313" key="1">
    <source>
        <dbReference type="EMBL" id="JAE02625.1"/>
    </source>
</evidence>
<accession>A0A0A9EPJ3</accession>
<organism evidence="1">
    <name type="scientific">Arundo donax</name>
    <name type="common">Giant reed</name>
    <name type="synonym">Donax arundinaceus</name>
    <dbReference type="NCBI Taxonomy" id="35708"/>
    <lineage>
        <taxon>Eukaryota</taxon>
        <taxon>Viridiplantae</taxon>
        <taxon>Streptophyta</taxon>
        <taxon>Embryophyta</taxon>
        <taxon>Tracheophyta</taxon>
        <taxon>Spermatophyta</taxon>
        <taxon>Magnoliopsida</taxon>
        <taxon>Liliopsida</taxon>
        <taxon>Poales</taxon>
        <taxon>Poaceae</taxon>
        <taxon>PACMAD clade</taxon>
        <taxon>Arundinoideae</taxon>
        <taxon>Arundineae</taxon>
        <taxon>Arundo</taxon>
    </lineage>
</organism>